<dbReference type="CDD" id="cd00096">
    <property type="entry name" value="Ig"/>
    <property type="match status" value="4"/>
</dbReference>
<dbReference type="SUPFAM" id="SSF57184">
    <property type="entry name" value="Growth factor receptor domain"/>
    <property type="match status" value="1"/>
</dbReference>
<dbReference type="Pfam" id="PF25106">
    <property type="entry name" value="VWA_4"/>
    <property type="match status" value="1"/>
</dbReference>
<feature type="disulfide bond" evidence="9">
    <location>
        <begin position="2548"/>
        <end position="2565"/>
    </location>
</feature>
<dbReference type="KEGG" id="aali:118457189"/>
<dbReference type="VEuPathDB" id="VectorBase:AALB008409"/>
<reference evidence="11 12" key="1">
    <citation type="journal article" date="2017" name="G3 (Bethesda)">
        <title>The Physical Genome Mapping of Anopheles albimanus Corrected Scaffold Misassemblies and Identified Interarm Rearrangements in Genus Anopheles.</title>
        <authorList>
            <person name="Artemov G.N."/>
            <person name="Peery A.N."/>
            <person name="Jiang X."/>
            <person name="Tu Z."/>
            <person name="Stegniy V.N."/>
            <person name="Sharakhova M.V."/>
            <person name="Sharakhov I.V."/>
        </authorList>
    </citation>
    <scope>NUCLEOTIDE SEQUENCE [LARGE SCALE GENOMIC DNA]</scope>
    <source>
        <strain evidence="11 12">ALBI9_A</strain>
    </source>
</reference>
<dbReference type="SUPFAM" id="SSF48726">
    <property type="entry name" value="Immunoglobulin"/>
    <property type="match status" value="14"/>
</dbReference>
<dbReference type="Pfam" id="PF14670">
    <property type="entry name" value="FXa_inhibition"/>
    <property type="match status" value="1"/>
</dbReference>
<organism evidence="11 12">
    <name type="scientific">Anopheles albimanus</name>
    <name type="common">New world malaria mosquito</name>
    <dbReference type="NCBI Taxonomy" id="7167"/>
    <lineage>
        <taxon>Eukaryota</taxon>
        <taxon>Metazoa</taxon>
        <taxon>Ecdysozoa</taxon>
        <taxon>Arthropoda</taxon>
        <taxon>Hexapoda</taxon>
        <taxon>Insecta</taxon>
        <taxon>Pterygota</taxon>
        <taxon>Neoptera</taxon>
        <taxon>Endopterygota</taxon>
        <taxon>Diptera</taxon>
        <taxon>Nematocera</taxon>
        <taxon>Culicoidea</taxon>
        <taxon>Culicidae</taxon>
        <taxon>Anophelinae</taxon>
        <taxon>Anopheles</taxon>
    </lineage>
</organism>
<dbReference type="InterPro" id="IPR036465">
    <property type="entry name" value="vWFA_dom_sf"/>
</dbReference>
<dbReference type="SMART" id="SM00209">
    <property type="entry name" value="TSP1"/>
    <property type="match status" value="4"/>
</dbReference>
<dbReference type="InterPro" id="IPR013151">
    <property type="entry name" value="Immunoglobulin_dom"/>
</dbReference>
<evidence type="ECO:0000256" key="6">
    <source>
        <dbReference type="ARBA" id="ARBA00023157"/>
    </source>
</evidence>
<dbReference type="SMART" id="SM00408">
    <property type="entry name" value="IGc2"/>
    <property type="match status" value="14"/>
</dbReference>
<dbReference type="SMART" id="SM00409">
    <property type="entry name" value="IG"/>
    <property type="match status" value="15"/>
</dbReference>
<dbReference type="InterPro" id="IPR000742">
    <property type="entry name" value="EGF"/>
</dbReference>
<dbReference type="SMART" id="SM00179">
    <property type="entry name" value="EGF_CA"/>
    <property type="match status" value="3"/>
</dbReference>
<dbReference type="FunFam" id="2.10.25.10:FF:000010">
    <property type="entry name" value="Pro-epidermal growth factor"/>
    <property type="match status" value="1"/>
</dbReference>
<dbReference type="PROSITE" id="PS50234">
    <property type="entry name" value="VWFA"/>
    <property type="match status" value="1"/>
</dbReference>
<dbReference type="PROSITE" id="PS00010">
    <property type="entry name" value="ASX_HYDROXYL"/>
    <property type="match status" value="2"/>
</dbReference>
<evidence type="ECO:0000256" key="9">
    <source>
        <dbReference type="PROSITE-ProRule" id="PRU00076"/>
    </source>
</evidence>
<feature type="region of interest" description="Disordered" evidence="10">
    <location>
        <begin position="49"/>
        <end position="104"/>
    </location>
</feature>
<keyword evidence="4" id="KW-0732">Signal</keyword>
<dbReference type="InterPro" id="IPR009030">
    <property type="entry name" value="Growth_fac_rcpt_cys_sf"/>
</dbReference>
<dbReference type="InterPro" id="IPR050958">
    <property type="entry name" value="Cell_Adh-Cytoskel_Orgn"/>
</dbReference>
<dbReference type="Pfam" id="PF23560">
    <property type="entry name" value="GBD_Hemicentin"/>
    <property type="match status" value="1"/>
</dbReference>
<comment type="subcellular location">
    <subcellularLocation>
        <location evidence="1">Secreted</location>
    </subcellularLocation>
</comment>
<dbReference type="FunFam" id="2.60.40.10:FF:000032">
    <property type="entry name" value="palladin isoform X1"/>
    <property type="match status" value="1"/>
</dbReference>
<keyword evidence="6 9" id="KW-1015">Disulfide bond</keyword>
<dbReference type="Pfam" id="PF07645">
    <property type="entry name" value="EGF_CA"/>
    <property type="match status" value="2"/>
</dbReference>
<sequence length="2829" mass="314739">MISGLHKEESISVSHFRRKAHCVMKLNMRIYSLILVLFAVSCAIAASESSRPADKDEQLDRLTTEKLPPQLTTNDDAEDSDPFRVTPGVDQLRGDRTALDTRPRISATRDKSFIDTDSSNSSHTIEEELLEDDQLLTVDGSVSSVATLPESKVTASDSRSVWDAKDNGDDADADGQAIHADRVDLDDVMDGSGQDESLPQADDPSFFDKELVGILQKRPESREFLESLGLSAKRSDTLPDPSDPQALKEHLKELLTLPVSERKYHKLLPTLPEEVEADPMLQPLHGTPLPTRPTPLSQPQHQSTSDQRPASVLLPDLQRTLATQRESFLPPKEGQRSLVIVFDATGSMVDDLQQLRDAARLIIAEITQRDSNPIFNYVFVPFRDPHVGPKLVTRNQDELLAALDQLQIVGGGDCPEAALEALASAIELAIPRSFVYVFTDATAKDFRLDQRVLQLVQRKQTPITFLLTGFCDGKNTPGYQVMSNIAAASNGQVFDLRKDQIEQVLLAIRNTMDTDHVPLKAIDSGAPKAHDIDLNVDSTLKEFSVSVAGVKPMIEILDPDLEPYNRSREVLSLENIRVVNVADPAPGKWNIKASSDSSHSVRLSGLSDVQFKFGFSLTEPTSDRVLSPQPVLDEKNYLAVQPSDPTLIRVLESVTITSHNADIDGNGGEAVFQFSLPLQQVPDSGGLYRTKAFDSPRQPFKLTINGRNIHNEPLLRLFSTAIQATRPAAPEVSIGYATRVELTEGDDYLLECHIVSATPSVASWQWNKITVLQQQFNQSDILQFGLRSVDLKHAGNYSCLAYNDLGQEEKLVIVKVKPRYRPTIRLLPKHTLAVEREPFIALRCIVDQAADTTGLHWTLNGSPIPMAEGRSYLELIEITTEHAGNYTCYTDFLGERITSENSTIIVEYAPKPIGPLSQEVMREYGEWIELQCDMDGLPAPHFQWYYETLDQAGDQQPLSDTAPSLAFTMTPQMEGVYTCEGRNAYGFSQQTFVLQGAANEAPIIIQPMETTMYVAPGSSITLNCSCELCQPLTEYIWTTELATFESNPKHTIDNIRVSLDNDQSRNAVRYLLNVDNFQPHNVASYTCIFSNQHGADAMILQLRMMVAPELESMFLDAEPIPDTGKIQKKAGTSVSSLSCDVTGLPEPAVQWFRNGEPLVANELMQLENDNKTLRFLVPTYTRDIAGRYKCTATNPLGSVSSSLDLQVGSAPEVSDQQMTPLRTKVGDQITMQCNITGTPEPTIRWEPEASFEDVTNPTQRLLVSYETAGVYRCTGTNDFGTAEKSFTLDTYGPPEIKGALDESVQLGLGQNTQLECFGWAIPEPTISWTFNDVPIGSDTPGVTVSDAGLQIWNSSYNHSGVYSCNMQNEHGLQQKIFYLAVRDPPKIESALDSHVTILPNESMRFECTGTGSPPPKASWLFNGTTLVDGPLLVLPYENAITGTYTCLLESTEGTDRRNMFVNKLRPPQRLPHDSNYTATGLTPLKARADDPLILLCPFENYKSLLWQLNEKGIEEHFDLSDVKLKENLLIIDRLRAQHEGTYTCVVQNRAGTDRHSFMVAVLTPPAILRSHPDELSDEYGTVPPEWQPDQPIESAVEVNLLSGETLQLLCQASGSPEPNIHWNRREQIVSATANLTIPHVDLHHSDLYVCVAENELGKSTQAYRLDVMTAPQYYDEPVRSIELFVGDDLELDCTMQANPSASYQWLKEEESLDEFEEILEFVNVQPQDSGMYHCEAENVFGQNRKSFQVLVYQPAEITSYTADQTLLAGDSIDLDCDAIGNPLPVLSIIHRGEVLASTALLDASEMIMDQNYRVKSNTEHKISQGSRAVSFLAQRRSPFEIRFSMRQPNATLHDRGKYLCMAQNAIGFQERLFKLDVMVPPYVQLQKLKLDGSTIQLLEGLPLFLFCPIDGSPRPTIGWYRNSKRLKQSSSTLFLSSVSQRDAGTYLCYGENPIGKTELEYELDVLVPPAIKSSRMASDQRPDQQEIAVMVGENITLDCSSLGNPVPAVFWMKVDYLDEHRNELLAGNPLDPSTIELRNITQTGTYSCYVNNTAGSAQKLYHIVVQTAPTWKTDPEHNYEHRQRVSLHHSLDLSCETDGSPEATVRWEKDAVQLGKHDDGYYFSTNGHTLRLLAARLTDAGTYRCVASNPLGQVSREFEVTINVPVSWSPWGSWSSCSATCGTGTQFRSRICLLLNGSPAQGDQFACVGENVQVQPCELLACPVNGGWSNWSEWSNCSLDCVAEYEGVRSIRQRSRKCNSPVPSLGGKPCVGESYEEEPCAVRYCPVNGGWTPWSNWTVCSEACGFGRSMRMRSCSNPIPRHGGLPCQGPESDVRICKQQECNVDGGWSAWGPWTRCSKSCGSGHKSRKRFCNNPEPKAGGKMCAGGNTEIAPCSTKRCPNSALLRTIDTSAAGRRNYTPLVMYESNNGPPAGAASHNDRQPPDTDSDDYATDTSSEDRNDIQVVRNYQFAEAPPVEYVDIPPPLTYGIKVALINKAHLSNDTVEYNLFFGDRTLAPPTEKQCPQGYEYNATIGGCGDVDECSSGEYCQGAPALLCVNTIGSYECQCAPGYRAAWYERDAEADPADAELHCIDINECRELVHECSHFCTNVPGSYQCYCPEHFLLTADGRTCTIKRKRNEPSGRLVGPRCTDGFRWLDNRCQDVDECELQADECGDSLSCLNTRGSYLCVHTACPPEYEQDYERETCYLNCTRTPYDCPDRALVGQTLSHLIITLERFQPRQSLAIVSVPADQQTMAYDTSFYFRDRQYAHIFTFETIRKTSGAVRLFANRKLQRGRFYKLHLTAKSIARKTRRVDYVHDFIVYLHWLE</sequence>
<dbReference type="GO" id="GO:0005886">
    <property type="term" value="C:plasma membrane"/>
    <property type="evidence" value="ECO:0007669"/>
    <property type="project" value="TreeGrafter"/>
</dbReference>
<evidence type="ECO:0000256" key="2">
    <source>
        <dbReference type="ARBA" id="ARBA00022525"/>
    </source>
</evidence>
<dbReference type="EnsemblMetazoa" id="AALB008409-RA">
    <property type="protein sequence ID" value="AALB008409-PA"/>
    <property type="gene ID" value="AALB008409"/>
</dbReference>
<dbReference type="Gene3D" id="2.20.100.10">
    <property type="entry name" value="Thrombospondin type-1 (TSP1) repeat"/>
    <property type="match status" value="4"/>
</dbReference>
<dbReference type="PROSITE" id="PS50026">
    <property type="entry name" value="EGF_3"/>
    <property type="match status" value="1"/>
</dbReference>
<dbReference type="GO" id="GO:0050808">
    <property type="term" value="P:synapse organization"/>
    <property type="evidence" value="ECO:0007669"/>
    <property type="project" value="TreeGrafter"/>
</dbReference>
<dbReference type="Pfam" id="PF13927">
    <property type="entry name" value="Ig_3"/>
    <property type="match status" value="4"/>
</dbReference>
<evidence type="ECO:0000256" key="3">
    <source>
        <dbReference type="ARBA" id="ARBA00022536"/>
    </source>
</evidence>
<dbReference type="InterPro" id="IPR056475">
    <property type="entry name" value="GBD_Hemicentin/VWA7"/>
</dbReference>
<dbReference type="CDD" id="cd00054">
    <property type="entry name" value="EGF_CA"/>
    <property type="match status" value="3"/>
</dbReference>
<dbReference type="SMART" id="SM00181">
    <property type="entry name" value="EGF"/>
    <property type="match status" value="4"/>
</dbReference>
<evidence type="ECO:0000313" key="11">
    <source>
        <dbReference type="EnsemblMetazoa" id="AALB008409-PA"/>
    </source>
</evidence>
<dbReference type="GO" id="GO:0032991">
    <property type="term" value="C:protein-containing complex"/>
    <property type="evidence" value="ECO:0007669"/>
    <property type="project" value="UniProtKB-ARBA"/>
</dbReference>
<feature type="region of interest" description="Disordered" evidence="10">
    <location>
        <begin position="280"/>
        <end position="310"/>
    </location>
</feature>
<dbReference type="Proteomes" id="UP000069272">
    <property type="component" value="Chromosome 2R"/>
</dbReference>
<proteinExistence type="predicted"/>
<accession>A0A182FPE5</accession>
<dbReference type="InterPro" id="IPR036179">
    <property type="entry name" value="Ig-like_dom_sf"/>
</dbReference>
<keyword evidence="8" id="KW-0393">Immunoglobulin domain</keyword>
<protein>
    <recommendedName>
        <fullName evidence="13">Cell adhesion molecule</fullName>
    </recommendedName>
</protein>
<dbReference type="RefSeq" id="XP_035774431.1">
    <property type="nucleotide sequence ID" value="XM_035918538.1"/>
</dbReference>
<dbReference type="InterPro" id="IPR013783">
    <property type="entry name" value="Ig-like_fold"/>
</dbReference>
<evidence type="ECO:0000256" key="4">
    <source>
        <dbReference type="ARBA" id="ARBA00022729"/>
    </source>
</evidence>
<dbReference type="Pfam" id="PF07679">
    <property type="entry name" value="I-set"/>
    <property type="match status" value="6"/>
</dbReference>
<feature type="compositionally biased region" description="Basic and acidic residues" evidence="10">
    <location>
        <begin position="51"/>
        <end position="64"/>
    </location>
</feature>
<dbReference type="OrthoDB" id="5985519at2759"/>
<dbReference type="VEuPathDB" id="VectorBase:AALB20_033243"/>
<dbReference type="GO" id="GO:0007156">
    <property type="term" value="P:homophilic cell adhesion via plasma membrane adhesion molecules"/>
    <property type="evidence" value="ECO:0007669"/>
    <property type="project" value="TreeGrafter"/>
</dbReference>
<evidence type="ECO:0000256" key="5">
    <source>
        <dbReference type="ARBA" id="ARBA00022737"/>
    </source>
</evidence>
<name>A0A182FPE5_ANOAL</name>
<dbReference type="FunFam" id="2.20.100.10:FF:000001">
    <property type="entry name" value="semaphorin-5A isoform X1"/>
    <property type="match status" value="3"/>
</dbReference>
<evidence type="ECO:0008006" key="13">
    <source>
        <dbReference type="Google" id="ProtNLM"/>
    </source>
</evidence>
<dbReference type="InterPro" id="IPR013098">
    <property type="entry name" value="Ig_I-set"/>
</dbReference>
<dbReference type="PANTHER" id="PTHR45080">
    <property type="entry name" value="CONTACTIN 5"/>
    <property type="match status" value="1"/>
</dbReference>
<keyword evidence="3 9" id="KW-0245">EGF-like domain</keyword>
<keyword evidence="12" id="KW-1185">Reference proteome</keyword>
<evidence type="ECO:0000256" key="8">
    <source>
        <dbReference type="ARBA" id="ARBA00023319"/>
    </source>
</evidence>
<reference evidence="11" key="2">
    <citation type="submission" date="2022-08" db="UniProtKB">
        <authorList>
            <consortium name="EnsemblMetazoa"/>
        </authorList>
    </citation>
    <scope>IDENTIFICATION</scope>
    <source>
        <strain evidence="11">STECLA/ALBI9_A</strain>
    </source>
</reference>
<dbReference type="Pfam" id="PF00090">
    <property type="entry name" value="TSP_1"/>
    <property type="match status" value="4"/>
</dbReference>
<dbReference type="GO" id="GO:0008046">
    <property type="term" value="F:axon guidance receptor activity"/>
    <property type="evidence" value="ECO:0007669"/>
    <property type="project" value="TreeGrafter"/>
</dbReference>
<dbReference type="InterPro" id="IPR056861">
    <property type="entry name" value="HMCN1-like_VWA"/>
</dbReference>
<dbReference type="GO" id="GO:0005509">
    <property type="term" value="F:calcium ion binding"/>
    <property type="evidence" value="ECO:0007669"/>
    <property type="project" value="InterPro"/>
</dbReference>
<dbReference type="GeneID" id="118457189"/>
<dbReference type="InterPro" id="IPR003598">
    <property type="entry name" value="Ig_sub2"/>
</dbReference>
<dbReference type="Pfam" id="PF00047">
    <property type="entry name" value="ig"/>
    <property type="match status" value="1"/>
</dbReference>
<dbReference type="InterPro" id="IPR049883">
    <property type="entry name" value="NOTCH1_EGF-like"/>
</dbReference>
<dbReference type="PROSITE" id="PS01187">
    <property type="entry name" value="EGF_CA"/>
    <property type="match status" value="2"/>
</dbReference>
<dbReference type="InterPro" id="IPR001881">
    <property type="entry name" value="EGF-like_Ca-bd_dom"/>
</dbReference>
<dbReference type="SUPFAM" id="SSF53300">
    <property type="entry name" value="vWA-like"/>
    <property type="match status" value="1"/>
</dbReference>
<feature type="compositionally biased region" description="Polar residues" evidence="10">
    <location>
        <begin position="294"/>
        <end position="308"/>
    </location>
</feature>
<dbReference type="InterPro" id="IPR007110">
    <property type="entry name" value="Ig-like_dom"/>
</dbReference>
<dbReference type="InterPro" id="IPR000884">
    <property type="entry name" value="TSP1_rpt"/>
</dbReference>
<dbReference type="FunFam" id="2.20.100.10:FF:000002">
    <property type="entry name" value="Unc-5 netrin receptor C"/>
    <property type="match status" value="1"/>
</dbReference>
<dbReference type="Gene3D" id="2.10.25.10">
    <property type="entry name" value="Laminin"/>
    <property type="match status" value="3"/>
</dbReference>
<evidence type="ECO:0000256" key="1">
    <source>
        <dbReference type="ARBA" id="ARBA00004613"/>
    </source>
</evidence>
<dbReference type="GO" id="GO:0005576">
    <property type="term" value="C:extracellular region"/>
    <property type="evidence" value="ECO:0007669"/>
    <property type="project" value="UniProtKB-SubCell"/>
</dbReference>
<keyword evidence="7" id="KW-0325">Glycoprotein</keyword>
<dbReference type="PANTHER" id="PTHR45080:SF8">
    <property type="entry name" value="IG-LIKE DOMAIN-CONTAINING PROTEIN"/>
    <property type="match status" value="1"/>
</dbReference>
<dbReference type="SMART" id="SM00327">
    <property type="entry name" value="VWA"/>
    <property type="match status" value="1"/>
</dbReference>
<dbReference type="Gene3D" id="3.40.50.410">
    <property type="entry name" value="von Willebrand factor, type A domain"/>
    <property type="match status" value="1"/>
</dbReference>
<feature type="region of interest" description="Disordered" evidence="10">
    <location>
        <begin position="149"/>
        <end position="176"/>
    </location>
</feature>
<dbReference type="GO" id="GO:0043025">
    <property type="term" value="C:neuronal cell body"/>
    <property type="evidence" value="ECO:0007669"/>
    <property type="project" value="TreeGrafter"/>
</dbReference>
<feature type="compositionally biased region" description="Basic and acidic residues" evidence="10">
    <location>
        <begin position="92"/>
        <end position="104"/>
    </location>
</feature>
<evidence type="ECO:0000313" key="12">
    <source>
        <dbReference type="Proteomes" id="UP000069272"/>
    </source>
</evidence>
<dbReference type="Gene3D" id="2.60.40.10">
    <property type="entry name" value="Immunoglobulins"/>
    <property type="match status" value="15"/>
</dbReference>
<dbReference type="InterPro" id="IPR003599">
    <property type="entry name" value="Ig_sub"/>
</dbReference>
<dbReference type="STRING" id="7167.A0A182FPE5"/>
<dbReference type="InterPro" id="IPR018097">
    <property type="entry name" value="EGF_Ca-bd_CS"/>
</dbReference>
<feature type="region of interest" description="Disordered" evidence="10">
    <location>
        <begin position="2422"/>
        <end position="2461"/>
    </location>
</feature>
<dbReference type="GO" id="GO:0030424">
    <property type="term" value="C:axon"/>
    <property type="evidence" value="ECO:0007669"/>
    <property type="project" value="TreeGrafter"/>
</dbReference>
<dbReference type="InterPro" id="IPR002035">
    <property type="entry name" value="VWF_A"/>
</dbReference>
<dbReference type="InterPro" id="IPR000152">
    <property type="entry name" value="EGF-type_Asp/Asn_hydroxyl_site"/>
</dbReference>
<evidence type="ECO:0000256" key="7">
    <source>
        <dbReference type="ARBA" id="ARBA00023180"/>
    </source>
</evidence>
<evidence type="ECO:0000256" key="10">
    <source>
        <dbReference type="SAM" id="MobiDB-lite"/>
    </source>
</evidence>
<keyword evidence="5" id="KW-0677">Repeat</keyword>
<keyword evidence="2" id="KW-0964">Secreted</keyword>
<comment type="caution">
    <text evidence="9">Lacks conserved residue(s) required for the propagation of feature annotation.</text>
</comment>
<dbReference type="PROSITE" id="PS50835">
    <property type="entry name" value="IG_LIKE"/>
    <property type="match status" value="13"/>
</dbReference>
<dbReference type="SUPFAM" id="SSF82895">
    <property type="entry name" value="TSP-1 type 1 repeat"/>
    <property type="match status" value="4"/>
</dbReference>
<dbReference type="PROSITE" id="PS50092">
    <property type="entry name" value="TSP1"/>
    <property type="match status" value="4"/>
</dbReference>
<dbReference type="InterPro" id="IPR036383">
    <property type="entry name" value="TSP1_rpt_sf"/>
</dbReference>
<dbReference type="CDD" id="cd00198">
    <property type="entry name" value="vWFA"/>
    <property type="match status" value="1"/>
</dbReference>